<feature type="coiled-coil region" evidence="1">
    <location>
        <begin position="269"/>
        <end position="296"/>
    </location>
</feature>
<sequence>MATTHIEMTQQLLDQHQPGKNAREVLAQWKLDLLRNERSDIRLLTDLLYDAFAQTNLSKRVHEKADIQQPEFLLKELLFRYLTKALPADFVQQSSLVFDQAKAFRSLHDRANFDMKHAYRDPGMRALHKDGVAILERHDPLLQEVYLMGEARRILKDSAGEKVRSLYAATGKDVSGIPDLLGSPAKRENPFKLTMFEEIRERMAKSQALVDNMSDRELGIRLLRSFSGTHAAETAVELPVYGVKTAYAYVPMIIDRLTNGWEFDNKLEANTLIDKMTEASIEIQGLRNRFQRMQAQTSIEP</sequence>
<dbReference type="EMBL" id="JAEHTE010000015">
    <property type="protein sequence ID" value="MBI6885066.1"/>
    <property type="molecule type" value="Genomic_DNA"/>
</dbReference>
<keyword evidence="1" id="KW-0175">Coiled coil</keyword>
<name>A0A8I1JJX2_PSEPU</name>
<gene>
    <name evidence="2" type="ORF">JEU22_14220</name>
</gene>
<dbReference type="RefSeq" id="WP_198747469.1">
    <property type="nucleotide sequence ID" value="NZ_JAEHTE010000015.1"/>
</dbReference>
<proteinExistence type="predicted"/>
<organism evidence="2 3">
    <name type="scientific">Pseudomonas putida</name>
    <name type="common">Arthrobacter siderocapsulatus</name>
    <dbReference type="NCBI Taxonomy" id="303"/>
    <lineage>
        <taxon>Bacteria</taxon>
        <taxon>Pseudomonadati</taxon>
        <taxon>Pseudomonadota</taxon>
        <taxon>Gammaproteobacteria</taxon>
        <taxon>Pseudomonadales</taxon>
        <taxon>Pseudomonadaceae</taxon>
        <taxon>Pseudomonas</taxon>
    </lineage>
</organism>
<evidence type="ECO:0000313" key="3">
    <source>
        <dbReference type="Proteomes" id="UP000637061"/>
    </source>
</evidence>
<reference evidence="2" key="1">
    <citation type="submission" date="2020-12" db="EMBL/GenBank/DDBJ databases">
        <title>Enhanced detection system for hospital associated transmission using whole genome sequencing surveillance.</title>
        <authorList>
            <person name="Harrison L.H."/>
            <person name="Van Tyne D."/>
            <person name="Marsh J.W."/>
            <person name="Griffith M.P."/>
            <person name="Snyder D.J."/>
            <person name="Cooper V.S."/>
            <person name="Mustapha M."/>
        </authorList>
    </citation>
    <scope>NUCLEOTIDE SEQUENCE</scope>
    <source>
        <strain evidence="2">PSB00042</strain>
    </source>
</reference>
<evidence type="ECO:0000313" key="2">
    <source>
        <dbReference type="EMBL" id="MBI6885066.1"/>
    </source>
</evidence>
<comment type="caution">
    <text evidence="2">The sequence shown here is derived from an EMBL/GenBank/DDBJ whole genome shotgun (WGS) entry which is preliminary data.</text>
</comment>
<protein>
    <submittedName>
        <fullName evidence="2">Uncharacterized protein</fullName>
    </submittedName>
</protein>
<dbReference type="Proteomes" id="UP000637061">
    <property type="component" value="Unassembled WGS sequence"/>
</dbReference>
<dbReference type="AlphaFoldDB" id="A0A8I1JJX2"/>
<accession>A0A8I1JJX2</accession>
<evidence type="ECO:0000256" key="1">
    <source>
        <dbReference type="SAM" id="Coils"/>
    </source>
</evidence>